<name>C4J839_MAIZE</name>
<evidence type="ECO:0000313" key="2">
    <source>
        <dbReference type="EMBL" id="ACR37339.1"/>
    </source>
</evidence>
<reference evidence="2" key="1">
    <citation type="journal article" date="2009" name="PLoS Genet.">
        <title>Sequencing, mapping, and analysis of 27,455 maize full-length cDNAs.</title>
        <authorList>
            <person name="Soderlund C."/>
            <person name="Descour A."/>
            <person name="Kudrna D."/>
            <person name="Bomhoff M."/>
            <person name="Boyd L."/>
            <person name="Currie J."/>
            <person name="Angelova A."/>
            <person name="Collura K."/>
            <person name="Wissotski M."/>
            <person name="Ashley E."/>
            <person name="Morrow D."/>
            <person name="Fernandes J."/>
            <person name="Walbot V."/>
            <person name="Yu Y."/>
        </authorList>
    </citation>
    <scope>NUCLEOTIDE SEQUENCE</scope>
    <source>
        <strain evidence="2">B73</strain>
    </source>
</reference>
<accession>C4J839</accession>
<evidence type="ECO:0000256" key="1">
    <source>
        <dbReference type="SAM" id="MobiDB-lite"/>
    </source>
</evidence>
<dbReference type="EMBL" id="BT086986">
    <property type="protein sequence ID" value="ACR37339.1"/>
    <property type="molecule type" value="mRNA"/>
</dbReference>
<protein>
    <submittedName>
        <fullName evidence="2">Uncharacterized protein</fullName>
    </submittedName>
</protein>
<organism evidence="2">
    <name type="scientific">Zea mays</name>
    <name type="common">Maize</name>
    <dbReference type="NCBI Taxonomy" id="4577"/>
    <lineage>
        <taxon>Eukaryota</taxon>
        <taxon>Viridiplantae</taxon>
        <taxon>Streptophyta</taxon>
        <taxon>Embryophyta</taxon>
        <taxon>Tracheophyta</taxon>
        <taxon>Spermatophyta</taxon>
        <taxon>Magnoliopsida</taxon>
        <taxon>Liliopsida</taxon>
        <taxon>Poales</taxon>
        <taxon>Poaceae</taxon>
        <taxon>PACMAD clade</taxon>
        <taxon>Panicoideae</taxon>
        <taxon>Andropogonodae</taxon>
        <taxon>Andropogoneae</taxon>
        <taxon>Tripsacinae</taxon>
        <taxon>Zea</taxon>
    </lineage>
</organism>
<proteinExistence type="evidence at transcript level"/>
<dbReference type="AlphaFoldDB" id="C4J839"/>
<feature type="region of interest" description="Disordered" evidence="1">
    <location>
        <begin position="1"/>
        <end position="23"/>
    </location>
</feature>
<sequence>MHHGVPSPVHLPRPAGGPNSACKSRELFMTNHVLIINQDGTPKQP</sequence>